<dbReference type="AlphaFoldDB" id="A0AAV2E5L6"/>
<gene>
    <name evidence="2" type="ORF">LTRI10_LOCUS22569</name>
</gene>
<sequence>MSSLPPTNWKPEKKTTRGPSGATLPSAAKLLVSRSCAENESMRPLPELRRVAKARLLAKEKLKSTVEIELSPRSAPFVASRMRSGVDWQPCRRMDSLPPEKEEARGQEIPACSLRRKAPQKQSAPEEEETEKEPPMRAASEDVMETGVELGETEPRSMVDGLSLPFPQPRRQSLPVKEHATMGEGGGDVSVAAYPRSHFLEAAINGPSYGSGRRNYWTDKFGRSYVDQTIGTELGKMGRSCELARKAIAEFAQSERTEEKVAYGLQHIRDWADAEADLRPNNRAKWFNDRIDSGPNIVWAREFQEISEPSFQGGFELHIGCLVHIGFTVDEEATKQCDGLAPRKVNSSPEFRTHNRHGSTRDDSLDFKILDRVIPMGDKLLRFEFVKEASSGPIEVKFEELDWQNRLIQEAQV</sequence>
<accession>A0AAV2E5L6</accession>
<feature type="region of interest" description="Disordered" evidence="1">
    <location>
        <begin position="1"/>
        <end position="24"/>
    </location>
</feature>
<proteinExistence type="predicted"/>
<reference evidence="2 3" key="1">
    <citation type="submission" date="2024-04" db="EMBL/GenBank/DDBJ databases">
        <authorList>
            <person name="Fracassetti M."/>
        </authorList>
    </citation>
    <scope>NUCLEOTIDE SEQUENCE [LARGE SCALE GENOMIC DNA]</scope>
</reference>
<evidence type="ECO:0000313" key="2">
    <source>
        <dbReference type="EMBL" id="CAL1381169.1"/>
    </source>
</evidence>
<feature type="region of interest" description="Disordered" evidence="1">
    <location>
        <begin position="90"/>
        <end position="144"/>
    </location>
</feature>
<feature type="compositionally biased region" description="Basic and acidic residues" evidence="1">
    <location>
        <begin position="90"/>
        <end position="106"/>
    </location>
</feature>
<organism evidence="2 3">
    <name type="scientific">Linum trigynum</name>
    <dbReference type="NCBI Taxonomy" id="586398"/>
    <lineage>
        <taxon>Eukaryota</taxon>
        <taxon>Viridiplantae</taxon>
        <taxon>Streptophyta</taxon>
        <taxon>Embryophyta</taxon>
        <taxon>Tracheophyta</taxon>
        <taxon>Spermatophyta</taxon>
        <taxon>Magnoliopsida</taxon>
        <taxon>eudicotyledons</taxon>
        <taxon>Gunneridae</taxon>
        <taxon>Pentapetalae</taxon>
        <taxon>rosids</taxon>
        <taxon>fabids</taxon>
        <taxon>Malpighiales</taxon>
        <taxon>Linaceae</taxon>
        <taxon>Linum</taxon>
    </lineage>
</organism>
<dbReference type="EMBL" id="OZ034817">
    <property type="protein sequence ID" value="CAL1381169.1"/>
    <property type="molecule type" value="Genomic_DNA"/>
</dbReference>
<evidence type="ECO:0000313" key="3">
    <source>
        <dbReference type="Proteomes" id="UP001497516"/>
    </source>
</evidence>
<protein>
    <submittedName>
        <fullName evidence="2">Uncharacterized protein</fullName>
    </submittedName>
</protein>
<evidence type="ECO:0000256" key="1">
    <source>
        <dbReference type="SAM" id="MobiDB-lite"/>
    </source>
</evidence>
<dbReference type="Proteomes" id="UP001497516">
    <property type="component" value="Chromosome 4"/>
</dbReference>
<name>A0AAV2E5L6_9ROSI</name>
<keyword evidence="3" id="KW-1185">Reference proteome</keyword>